<dbReference type="PANTHER" id="PTHR11439:SF467">
    <property type="entry name" value="INTEGRASE CATALYTIC DOMAIN-CONTAINING PROTEIN"/>
    <property type="match status" value="1"/>
</dbReference>
<keyword evidence="2" id="KW-1185">Reference proteome</keyword>
<evidence type="ECO:0000313" key="1">
    <source>
        <dbReference type="EMBL" id="KAK9119016.1"/>
    </source>
</evidence>
<evidence type="ECO:0008006" key="3">
    <source>
        <dbReference type="Google" id="ProtNLM"/>
    </source>
</evidence>
<protein>
    <recommendedName>
        <fullName evidence="3">Copia protein</fullName>
    </recommendedName>
</protein>
<dbReference type="CDD" id="cd09272">
    <property type="entry name" value="RNase_HI_RT_Ty1"/>
    <property type="match status" value="1"/>
</dbReference>
<name>A0AAP0INZ0_9MAGN</name>
<sequence>MFTDSDWFGDVDDRKSTSGLCVFLGENLFSWASKKQTVVAHSSTEAEYHSLALGVTEIMWTSSLLKELGFSLNSQPVLWCDNSGAKSLASNPVFHARTKHIEVDTHFIRDKLTSGIFKLRYVPTEFQTIDVFTKVLSFPPFLLLSSKLNIVVSPRFNLRGNVREPIHTSVLDHG</sequence>
<dbReference type="EMBL" id="JBBNAG010000007">
    <property type="protein sequence ID" value="KAK9119016.1"/>
    <property type="molecule type" value="Genomic_DNA"/>
</dbReference>
<comment type="caution">
    <text evidence="1">The sequence shown here is derived from an EMBL/GenBank/DDBJ whole genome shotgun (WGS) entry which is preliminary data.</text>
</comment>
<accession>A0AAP0INZ0</accession>
<dbReference type="AlphaFoldDB" id="A0AAP0INZ0"/>
<reference evidence="1 2" key="1">
    <citation type="submission" date="2024-01" db="EMBL/GenBank/DDBJ databases">
        <title>Genome assemblies of Stephania.</title>
        <authorList>
            <person name="Yang L."/>
        </authorList>
    </citation>
    <scope>NUCLEOTIDE SEQUENCE [LARGE SCALE GENOMIC DNA]</scope>
    <source>
        <strain evidence="1">JXDWG</strain>
        <tissue evidence="1">Leaf</tissue>
    </source>
</reference>
<dbReference type="Proteomes" id="UP001419268">
    <property type="component" value="Unassembled WGS sequence"/>
</dbReference>
<gene>
    <name evidence="1" type="ORF">Scep_017109</name>
</gene>
<evidence type="ECO:0000313" key="2">
    <source>
        <dbReference type="Proteomes" id="UP001419268"/>
    </source>
</evidence>
<proteinExistence type="predicted"/>
<dbReference type="PANTHER" id="PTHR11439">
    <property type="entry name" value="GAG-POL-RELATED RETROTRANSPOSON"/>
    <property type="match status" value="1"/>
</dbReference>
<organism evidence="1 2">
    <name type="scientific">Stephania cephalantha</name>
    <dbReference type="NCBI Taxonomy" id="152367"/>
    <lineage>
        <taxon>Eukaryota</taxon>
        <taxon>Viridiplantae</taxon>
        <taxon>Streptophyta</taxon>
        <taxon>Embryophyta</taxon>
        <taxon>Tracheophyta</taxon>
        <taxon>Spermatophyta</taxon>
        <taxon>Magnoliopsida</taxon>
        <taxon>Ranunculales</taxon>
        <taxon>Menispermaceae</taxon>
        <taxon>Menispermoideae</taxon>
        <taxon>Cissampelideae</taxon>
        <taxon>Stephania</taxon>
    </lineage>
</organism>